<accession>A0AB34J797</accession>
<gene>
    <name evidence="2" type="ORF">AB1Y20_004220</name>
</gene>
<dbReference type="Proteomes" id="UP001515480">
    <property type="component" value="Unassembled WGS sequence"/>
</dbReference>
<proteinExistence type="predicted"/>
<protein>
    <submittedName>
        <fullName evidence="2">Uncharacterized protein</fullName>
    </submittedName>
</protein>
<feature type="region of interest" description="Disordered" evidence="1">
    <location>
        <begin position="351"/>
        <end position="408"/>
    </location>
</feature>
<feature type="compositionally biased region" description="Polar residues" evidence="1">
    <location>
        <begin position="516"/>
        <end position="535"/>
    </location>
</feature>
<comment type="caution">
    <text evidence="2">The sequence shown here is derived from an EMBL/GenBank/DDBJ whole genome shotgun (WGS) entry which is preliminary data.</text>
</comment>
<name>A0AB34J797_PRYPA</name>
<sequence>MKVLIVLAFKNERKAKASPCESLAERFVRLVGRVFSASPSPDRLEIITRRVNQLAEYLPPLPARGVPANEELVRQHIAALDGIDLVFLDGDDSLKAWKRQALPLLQLLQLCALGNKCVFGCSCTVQLLAYLAMVGCRPTPLLDGNTILKDDAHHGSARSEGRSALLERQTGDLFQYNNSRSAWEPVSNVGVHSKLGPPAASGSLGDGLNRSNGIGLCEVSTLARFHFLFREVWPVTFHVSQSNEWHCHLRPGQLLRLPTGDRELRVLATSRLGQQVLECGNIVALQFRPDPRYPNTLRMLQNFVAEKMKLLLGDADAAKGYPQPGRILSSGARFESSRVDMLQQILTSLAPSDPTAANAPQRSRSPSQPHAAPPPPADEAARRAASAGGEAAAKRPARSWSAGPRGRSAASAVSSFSRASIGTAPATVRQGSLAGVAISQKDSGKQISYQLPPERALAYLTASGGALTRAAENVHMAHATKAYAEVCGQGDVPIYVSMPLQKSHRPGSARPRVVSTFTSQASTSTHPQSAMSATESETHSQADESELKIEAFEDAPEEKPPQPTPRVVKIKPKPSHPYSNYQKYIAARKAFEKQSVHVTSVGPYVSKLDQMNMDERKAVDKSRTIHEQTFVPGGITHHPMDECTGFAAAGFNLPPDLPPTAQRFGTFYNTHLHNFRHTTPKTNLYM</sequence>
<dbReference type="EMBL" id="JBGBPQ010000012">
    <property type="protein sequence ID" value="KAL1515159.1"/>
    <property type="molecule type" value="Genomic_DNA"/>
</dbReference>
<feature type="compositionally biased region" description="Basic and acidic residues" evidence="1">
    <location>
        <begin position="536"/>
        <end position="551"/>
    </location>
</feature>
<feature type="compositionally biased region" description="Low complexity" evidence="1">
    <location>
        <begin position="398"/>
        <end position="408"/>
    </location>
</feature>
<evidence type="ECO:0000313" key="2">
    <source>
        <dbReference type="EMBL" id="KAL1515159.1"/>
    </source>
</evidence>
<evidence type="ECO:0000256" key="1">
    <source>
        <dbReference type="SAM" id="MobiDB-lite"/>
    </source>
</evidence>
<feature type="region of interest" description="Disordered" evidence="1">
    <location>
        <begin position="516"/>
        <end position="573"/>
    </location>
</feature>
<dbReference type="AlphaFoldDB" id="A0AB34J797"/>
<reference evidence="2 3" key="1">
    <citation type="journal article" date="2024" name="Science">
        <title>Giant polyketide synthase enzymes in the biosynthesis of giant marine polyether toxins.</title>
        <authorList>
            <person name="Fallon T.R."/>
            <person name="Shende V.V."/>
            <person name="Wierzbicki I.H."/>
            <person name="Pendleton A.L."/>
            <person name="Watervoot N.F."/>
            <person name="Auber R.P."/>
            <person name="Gonzalez D.J."/>
            <person name="Wisecaver J.H."/>
            <person name="Moore B.S."/>
        </authorList>
    </citation>
    <scope>NUCLEOTIDE SEQUENCE [LARGE SCALE GENOMIC DNA]</scope>
    <source>
        <strain evidence="2 3">12B1</strain>
    </source>
</reference>
<evidence type="ECO:0000313" key="3">
    <source>
        <dbReference type="Proteomes" id="UP001515480"/>
    </source>
</evidence>
<keyword evidence="3" id="KW-1185">Reference proteome</keyword>
<organism evidence="2 3">
    <name type="scientific">Prymnesium parvum</name>
    <name type="common">Toxic golden alga</name>
    <dbReference type="NCBI Taxonomy" id="97485"/>
    <lineage>
        <taxon>Eukaryota</taxon>
        <taxon>Haptista</taxon>
        <taxon>Haptophyta</taxon>
        <taxon>Prymnesiophyceae</taxon>
        <taxon>Prymnesiales</taxon>
        <taxon>Prymnesiaceae</taxon>
        <taxon>Prymnesium</taxon>
    </lineage>
</organism>